<reference evidence="1" key="1">
    <citation type="submission" date="2019-08" db="EMBL/GenBank/DDBJ databases">
        <title>Genome sequence of Clostridiales bacterium MT110.</title>
        <authorList>
            <person name="Cao J."/>
        </authorList>
    </citation>
    <scope>NUCLEOTIDE SEQUENCE</scope>
    <source>
        <strain evidence="1">MT110</strain>
    </source>
</reference>
<accession>A0ACD1ABC2</accession>
<evidence type="ECO:0000313" key="1">
    <source>
        <dbReference type="EMBL" id="QOX63569.1"/>
    </source>
</evidence>
<organism evidence="1 2">
    <name type="scientific">Anoxybacterium hadale</name>
    <dbReference type="NCBI Taxonomy" id="3408580"/>
    <lineage>
        <taxon>Bacteria</taxon>
        <taxon>Bacillati</taxon>
        <taxon>Bacillota</taxon>
        <taxon>Clostridia</taxon>
        <taxon>Peptostreptococcales</taxon>
        <taxon>Anaerovoracaceae</taxon>
        <taxon>Anoxybacterium</taxon>
    </lineage>
</organism>
<evidence type="ECO:0000313" key="2">
    <source>
        <dbReference type="Proteomes" id="UP000594014"/>
    </source>
</evidence>
<proteinExistence type="predicted"/>
<dbReference type="EMBL" id="CP042469">
    <property type="protein sequence ID" value="QOX63569.1"/>
    <property type="molecule type" value="Genomic_DNA"/>
</dbReference>
<gene>
    <name evidence="1" type="ORF">FRZ06_09495</name>
</gene>
<name>A0ACD1ABC2_9FIRM</name>
<dbReference type="Proteomes" id="UP000594014">
    <property type="component" value="Chromosome"/>
</dbReference>
<keyword evidence="2" id="KW-1185">Reference proteome</keyword>
<protein>
    <submittedName>
        <fullName evidence="1">PadR family transcriptional regulator</fullName>
    </submittedName>
</protein>
<sequence length="107" mass="12620">MDTQMKKGVLEMCILIQLTLKDMYGYEIMKLIQEFFPEVYDGSIYAILRRIKGDGYTETYMKDIPSGGPARKYYRITAEGRTYCNAMIMEWEQMTKSVEALMEKREQ</sequence>